<evidence type="ECO:0000313" key="14">
    <source>
        <dbReference type="Proteomes" id="UP000007995"/>
    </source>
</evidence>
<keyword evidence="6" id="KW-0574">Periplasm</keyword>
<evidence type="ECO:0000256" key="7">
    <source>
        <dbReference type="ARBA" id="ARBA00022801"/>
    </source>
</evidence>
<dbReference type="EMBL" id="AGXW01000009">
    <property type="protein sequence ID" value="EKJ90452.1"/>
    <property type="molecule type" value="Genomic_DNA"/>
</dbReference>
<dbReference type="FunFam" id="3.40.50.1700:FF:000004">
    <property type="entry name" value="Periplasmic beta-glucosidase"/>
    <property type="match status" value="1"/>
</dbReference>
<dbReference type="Gene3D" id="3.20.20.300">
    <property type="entry name" value="Glycoside hydrolase, family 3, N-terminal domain"/>
    <property type="match status" value="1"/>
</dbReference>
<dbReference type="Gene3D" id="3.40.50.1700">
    <property type="entry name" value="Glycoside hydrolase family 3 C-terminal domain"/>
    <property type="match status" value="1"/>
</dbReference>
<proteinExistence type="inferred from homology"/>
<keyword evidence="8 10" id="KW-0326">Glycosidase</keyword>
<evidence type="ECO:0000256" key="8">
    <source>
        <dbReference type="ARBA" id="ARBA00023295"/>
    </source>
</evidence>
<evidence type="ECO:0000256" key="5">
    <source>
        <dbReference type="ARBA" id="ARBA00022729"/>
    </source>
</evidence>
<dbReference type="InterPro" id="IPR001764">
    <property type="entry name" value="Glyco_hydro_3_N"/>
</dbReference>
<dbReference type="SMART" id="SM01217">
    <property type="entry name" value="Fn3_like"/>
    <property type="match status" value="1"/>
</dbReference>
<evidence type="ECO:0000256" key="6">
    <source>
        <dbReference type="ARBA" id="ARBA00022764"/>
    </source>
</evidence>
<dbReference type="Gene3D" id="1.50.10.140">
    <property type="match status" value="1"/>
</dbReference>
<comment type="similarity">
    <text evidence="3 10">Belongs to the glycosyl hydrolase 3 family.</text>
</comment>
<evidence type="ECO:0000259" key="12">
    <source>
        <dbReference type="SMART" id="SM01217"/>
    </source>
</evidence>
<dbReference type="SUPFAM" id="SSF52279">
    <property type="entry name" value="Beta-D-glucan exohydrolase, C-terminal domain"/>
    <property type="match status" value="1"/>
</dbReference>
<protein>
    <recommendedName>
        <fullName evidence="9">Periplasmic beta-glucosidase</fullName>
        <ecNumber evidence="4">3.2.1.21</ecNumber>
    </recommendedName>
</protein>
<dbReference type="Pfam" id="PF10091">
    <property type="entry name" value="Glycoamylase"/>
    <property type="match status" value="1"/>
</dbReference>
<dbReference type="Proteomes" id="UP000007995">
    <property type="component" value="Unassembled WGS sequence"/>
</dbReference>
<evidence type="ECO:0000256" key="4">
    <source>
        <dbReference type="ARBA" id="ARBA00012744"/>
    </source>
</evidence>
<dbReference type="GO" id="GO:0008422">
    <property type="term" value="F:beta-glucosidase activity"/>
    <property type="evidence" value="ECO:0007669"/>
    <property type="project" value="UniProtKB-EC"/>
</dbReference>
<dbReference type="InterPro" id="IPR002772">
    <property type="entry name" value="Glyco_hydro_3_C"/>
</dbReference>
<dbReference type="SUPFAM" id="SSF51445">
    <property type="entry name" value="(Trans)glycosidases"/>
    <property type="match status" value="1"/>
</dbReference>
<accession>K5BT09</accession>
<feature type="signal peptide" evidence="11">
    <location>
        <begin position="1"/>
        <end position="24"/>
    </location>
</feature>
<name>K5BT09_9BACE</name>
<keyword evidence="7 10" id="KW-0378">Hydrolase</keyword>
<dbReference type="PRINTS" id="PR00133">
    <property type="entry name" value="GLHYDRLASE3"/>
</dbReference>
<organism evidence="13 14">
    <name type="scientific">Bacteroides finegoldii CL09T03C10</name>
    <dbReference type="NCBI Taxonomy" id="997888"/>
    <lineage>
        <taxon>Bacteria</taxon>
        <taxon>Pseudomonadati</taxon>
        <taxon>Bacteroidota</taxon>
        <taxon>Bacteroidia</taxon>
        <taxon>Bacteroidales</taxon>
        <taxon>Bacteroidaceae</taxon>
        <taxon>Bacteroides</taxon>
    </lineage>
</organism>
<dbReference type="GO" id="GO:0009251">
    <property type="term" value="P:glucan catabolic process"/>
    <property type="evidence" value="ECO:0007669"/>
    <property type="project" value="TreeGrafter"/>
</dbReference>
<dbReference type="Pfam" id="PF14310">
    <property type="entry name" value="Fn3-like"/>
    <property type="match status" value="1"/>
</dbReference>
<dbReference type="AlphaFoldDB" id="K5BT09"/>
<dbReference type="GO" id="GO:0042597">
    <property type="term" value="C:periplasmic space"/>
    <property type="evidence" value="ECO:0007669"/>
    <property type="project" value="UniProtKB-SubCell"/>
</dbReference>
<dbReference type="PANTHER" id="PTHR30620:SF16">
    <property type="entry name" value="LYSOSOMAL BETA GLUCOSIDASE"/>
    <property type="match status" value="1"/>
</dbReference>
<evidence type="ECO:0000256" key="9">
    <source>
        <dbReference type="ARBA" id="ARBA00067498"/>
    </source>
</evidence>
<comment type="caution">
    <text evidence="13">The sequence shown here is derived from an EMBL/GenBank/DDBJ whole genome shotgun (WGS) entry which is preliminary data.</text>
</comment>
<dbReference type="FunFam" id="3.20.20.300:FF:000005">
    <property type="entry name" value="Periplasmic beta-glucosidase"/>
    <property type="match status" value="1"/>
</dbReference>
<dbReference type="InterPro" id="IPR017853">
    <property type="entry name" value="GH"/>
</dbReference>
<dbReference type="NCBIfam" id="NF011678">
    <property type="entry name" value="PRK15098.1"/>
    <property type="match status" value="1"/>
</dbReference>
<dbReference type="InterPro" id="IPR019800">
    <property type="entry name" value="Glyco_hydro_3_AS"/>
</dbReference>
<dbReference type="InterPro" id="IPR036881">
    <property type="entry name" value="Glyco_hydro_3_C_sf"/>
</dbReference>
<evidence type="ECO:0000256" key="1">
    <source>
        <dbReference type="ARBA" id="ARBA00000448"/>
    </source>
</evidence>
<dbReference type="Pfam" id="PF00933">
    <property type="entry name" value="Glyco_hydro_3"/>
    <property type="match status" value="1"/>
</dbReference>
<dbReference type="InterPro" id="IPR019282">
    <property type="entry name" value="Glycoamylase-like_cons_dom"/>
</dbReference>
<dbReference type="InterPro" id="IPR026891">
    <property type="entry name" value="Fn3-like"/>
</dbReference>
<evidence type="ECO:0000256" key="10">
    <source>
        <dbReference type="RuleBase" id="RU361161"/>
    </source>
</evidence>
<feature type="chain" id="PRO_5003885826" description="Periplasmic beta-glucosidase" evidence="11">
    <location>
        <begin position="25"/>
        <end position="1195"/>
    </location>
</feature>
<evidence type="ECO:0000313" key="13">
    <source>
        <dbReference type="EMBL" id="EKJ90452.1"/>
    </source>
</evidence>
<dbReference type="HOGENOM" id="CLU_007855_0_0_10"/>
<dbReference type="FunFam" id="2.60.40.10:FF:000495">
    <property type="entry name" value="Periplasmic beta-glucosidase"/>
    <property type="match status" value="1"/>
</dbReference>
<reference evidence="13 14" key="1">
    <citation type="submission" date="2012-02" db="EMBL/GenBank/DDBJ databases">
        <title>The Genome Sequence of Bacteroides finegoldii CL09T03C10.</title>
        <authorList>
            <consortium name="The Broad Institute Genome Sequencing Platform"/>
            <person name="Earl A."/>
            <person name="Ward D."/>
            <person name="Feldgarden M."/>
            <person name="Gevers D."/>
            <person name="Zitomersky N.L."/>
            <person name="Coyne M.J."/>
            <person name="Comstock L.E."/>
            <person name="Young S.K."/>
            <person name="Zeng Q."/>
            <person name="Gargeya S."/>
            <person name="Fitzgerald M."/>
            <person name="Haas B."/>
            <person name="Abouelleil A."/>
            <person name="Alvarado L."/>
            <person name="Arachchi H.M."/>
            <person name="Berlin A."/>
            <person name="Chapman S.B."/>
            <person name="Gearin G."/>
            <person name="Goldberg J."/>
            <person name="Griggs A."/>
            <person name="Gujja S."/>
            <person name="Hansen M."/>
            <person name="Heiman D."/>
            <person name="Howarth C."/>
            <person name="Larimer J."/>
            <person name="Lui A."/>
            <person name="MacDonald P.J.P."/>
            <person name="McCowen C."/>
            <person name="Montmayeur A."/>
            <person name="Murphy C."/>
            <person name="Neiman D."/>
            <person name="Pearson M."/>
            <person name="Priest M."/>
            <person name="Roberts A."/>
            <person name="Saif S."/>
            <person name="Shea T."/>
            <person name="Sisk P."/>
            <person name="Stolte C."/>
            <person name="Sykes S."/>
            <person name="Wortman J."/>
            <person name="Nusbaum C."/>
            <person name="Birren B."/>
        </authorList>
    </citation>
    <scope>NUCLEOTIDE SEQUENCE [LARGE SCALE GENOMIC DNA]</scope>
    <source>
        <strain evidence="13 14">CL09T03C10</strain>
    </source>
</reference>
<dbReference type="RefSeq" id="WP_007763641.1">
    <property type="nucleotide sequence ID" value="NZ_AKBZ01000007.1"/>
</dbReference>
<keyword evidence="5 11" id="KW-0732">Signal</keyword>
<dbReference type="Pfam" id="PF01915">
    <property type="entry name" value="Glyco_hydro_3_C"/>
    <property type="match status" value="1"/>
</dbReference>
<dbReference type="InterPro" id="IPR051915">
    <property type="entry name" value="Cellulose_Degrad_GH3"/>
</dbReference>
<dbReference type="InterPro" id="IPR036962">
    <property type="entry name" value="Glyco_hydro_3_N_sf"/>
</dbReference>
<dbReference type="PROSITE" id="PS00775">
    <property type="entry name" value="GLYCOSYL_HYDROL_F3"/>
    <property type="match status" value="1"/>
</dbReference>
<dbReference type="Gene3D" id="2.60.40.10">
    <property type="entry name" value="Immunoglobulins"/>
    <property type="match status" value="1"/>
</dbReference>
<dbReference type="InterPro" id="IPR013783">
    <property type="entry name" value="Ig-like_fold"/>
</dbReference>
<comment type="catalytic activity">
    <reaction evidence="1">
        <text>Hydrolysis of terminal, non-reducing beta-D-glucosyl residues with release of beta-D-glucose.</text>
        <dbReference type="EC" id="3.2.1.21"/>
    </reaction>
</comment>
<dbReference type="EC" id="3.2.1.21" evidence="4"/>
<sequence length="1195" mass="132946">MIYKKLSLLILLFATGLLTVSAQKSPQDMDRFIDVLMNKMTLEEKIGQLNLPVTGEITTGQAKSSDIAAKIKKGEVGGLFNLKGVEKIRDVQKQAVEGSRLGIPLLFGMDVIHGYETMFPIPLGLSCTWDMSAIEESARIAAVEASADGISWTFSPMVDVSRDPRWGRVSEGSGEDPFLGAMIAEAMVRGYQGKNMQRNDEIMACVKHFALYGAGEAGRDYNTVDMSRQRMFNDYMLPYEAAVEAGVGSVMASFNEVDGIPATANKWLMTDILRGQWGFNGFVVTDYTGISEMVDHGIGDLQTVSARAINAGVDMDMVSEGFVGTLKKSVQEGKVSMETLNTACRRILEAKYKLGLFDNPYKYCDPKRPARDIFTKAHREAARRIAAESFVLLKNDSPDGNPNGNPLLPFNPKGNIAVIGPLANSRTNMPGTWSVAAVLDRSPSLVEGLKEMTAGKANIMYAKGSNLISDAAYEERATMFGRSLNRDGRTDQQLLDEALNVARRSDIIIAALGESSEMSGESSSRTDLNIPDVQQNLLKELLKTGKPVVLVLFTGRPLTLTWEQEHVPAILNVWFGGSEAAYAIGDALFGYVNPGGKLTMTFPKNVGQIPLYYAHKNTGRPLKEGKWFEKFRSNYLDVDNDPLYPFGYGLSYTTFSYSDIDLSHSSMDMTGSLTAAVEVTNTGTWPGTEVVQLYIRDLVGSSTRPVKELKGFQKIFLQPGEMKIVRFKIAPEMLRYYNYDLQLVAEPGDFEVMIGTNSRDVKSAKFTLASAADTLTDDALMDTVQRRTFLYFWEGAEPNSGLAPERYHVDGVYPQNDSNVVTSGGSGFGIMAILAGIDRGYVTREEGLARMERIVSFLEKADRFHGAYPHWWYGDTGKVKPFGQKDNGGDLVETAFLIQGLLAVHQYYVNGNEKEKAIAQRIDRIWRDVDWDWYRKGGQNVLYWHWSPTYGWEMDFPVHGYNECMIMYILAAASPTHGVPATVYHDGWAQNGAIVSPHKVEGIELHLRYQGTEAGPLFWAQYSFLGLDPVGLKDEYCPSYFHEMRNLTLVNRAYCIRNPKHYKGFGADCWGLTASYSVDGYAAHSPNEQDDKGVISPTAALSSIVYTPEYSMQVMRHLYNMGDKVFGPFGFYDAFSETDNWYPKRYLAIDQGPIAVMIENYRTGLLWKLFMSHPDVQAGLTKLGFNTNKQDVRQQ</sequence>
<feature type="domain" description="Fibronectin type III-like" evidence="12">
    <location>
        <begin position="689"/>
        <end position="758"/>
    </location>
</feature>
<dbReference type="PANTHER" id="PTHR30620">
    <property type="entry name" value="PERIPLASMIC BETA-GLUCOSIDASE-RELATED"/>
    <property type="match status" value="1"/>
</dbReference>
<evidence type="ECO:0000256" key="2">
    <source>
        <dbReference type="ARBA" id="ARBA00004418"/>
    </source>
</evidence>
<evidence type="ECO:0000256" key="3">
    <source>
        <dbReference type="ARBA" id="ARBA00005336"/>
    </source>
</evidence>
<evidence type="ECO:0000256" key="11">
    <source>
        <dbReference type="SAM" id="SignalP"/>
    </source>
</evidence>
<comment type="subcellular location">
    <subcellularLocation>
        <location evidence="2">Periplasm</location>
    </subcellularLocation>
</comment>
<gene>
    <name evidence="13" type="ORF">HMPREF1057_02487</name>
</gene>